<dbReference type="PROSITE" id="PS51999">
    <property type="entry name" value="ZF_GRF"/>
    <property type="match status" value="1"/>
</dbReference>
<dbReference type="Pfam" id="PF06839">
    <property type="entry name" value="Zn_ribbon_GRF"/>
    <property type="match status" value="1"/>
</dbReference>
<evidence type="ECO:0000259" key="5">
    <source>
        <dbReference type="PROSITE" id="PS51999"/>
    </source>
</evidence>
<dbReference type="InterPro" id="IPR010666">
    <property type="entry name" value="Znf_GRF"/>
</dbReference>
<reference evidence="6" key="1">
    <citation type="submission" date="2019-08" db="EMBL/GenBank/DDBJ databases">
        <title>Reference gene set and small RNA set construction with multiple tissues from Davidia involucrata Baill.</title>
        <authorList>
            <person name="Yang H."/>
            <person name="Zhou C."/>
            <person name="Li G."/>
            <person name="Wang J."/>
            <person name="Gao P."/>
            <person name="Wang M."/>
            <person name="Wang R."/>
            <person name="Zhao Y."/>
        </authorList>
    </citation>
    <scope>NUCLEOTIDE SEQUENCE</scope>
    <source>
        <tissue evidence="6">Mixed with DoveR01_LX</tissue>
    </source>
</reference>
<evidence type="ECO:0000256" key="4">
    <source>
        <dbReference type="PROSITE-ProRule" id="PRU01343"/>
    </source>
</evidence>
<evidence type="ECO:0000256" key="3">
    <source>
        <dbReference type="ARBA" id="ARBA00022833"/>
    </source>
</evidence>
<organism evidence="6">
    <name type="scientific">Davidia involucrata</name>
    <name type="common">Dove tree</name>
    <dbReference type="NCBI Taxonomy" id="16924"/>
    <lineage>
        <taxon>Eukaryota</taxon>
        <taxon>Viridiplantae</taxon>
        <taxon>Streptophyta</taxon>
        <taxon>Embryophyta</taxon>
        <taxon>Tracheophyta</taxon>
        <taxon>Spermatophyta</taxon>
        <taxon>Magnoliopsida</taxon>
        <taxon>eudicotyledons</taxon>
        <taxon>Gunneridae</taxon>
        <taxon>Pentapetalae</taxon>
        <taxon>asterids</taxon>
        <taxon>Cornales</taxon>
        <taxon>Nyssaceae</taxon>
        <taxon>Davidia</taxon>
    </lineage>
</organism>
<gene>
    <name evidence="6" type="ORF">Din_023980</name>
</gene>
<dbReference type="GO" id="GO:0008270">
    <property type="term" value="F:zinc ion binding"/>
    <property type="evidence" value="ECO:0007669"/>
    <property type="project" value="UniProtKB-KW"/>
</dbReference>
<evidence type="ECO:0000256" key="2">
    <source>
        <dbReference type="ARBA" id="ARBA00022771"/>
    </source>
</evidence>
<proteinExistence type="predicted"/>
<dbReference type="EMBL" id="GHES01023980">
    <property type="protein sequence ID" value="MPA54539.1"/>
    <property type="molecule type" value="Transcribed_RNA"/>
</dbReference>
<accession>A0A5B7ACY3</accession>
<keyword evidence="3" id="KW-0862">Zinc</keyword>
<protein>
    <recommendedName>
        <fullName evidence="5">GRF-type domain-containing protein</fullName>
    </recommendedName>
</protein>
<dbReference type="AlphaFoldDB" id="A0A5B7ACY3"/>
<name>A0A5B7ACY3_DAVIN</name>
<keyword evidence="1" id="KW-0479">Metal-binding</keyword>
<feature type="domain" description="GRF-type" evidence="5">
    <location>
        <begin position="6"/>
        <end position="48"/>
    </location>
</feature>
<evidence type="ECO:0000256" key="1">
    <source>
        <dbReference type="ARBA" id="ARBA00022723"/>
    </source>
</evidence>
<keyword evidence="2 4" id="KW-0863">Zinc-finger</keyword>
<dbReference type="PANTHER" id="PTHR33248">
    <property type="entry name" value="ZINC ION-BINDING PROTEIN"/>
    <property type="match status" value="1"/>
</dbReference>
<evidence type="ECO:0000313" key="6">
    <source>
        <dbReference type="EMBL" id="MPA54539.1"/>
    </source>
</evidence>
<sequence>MDGRYCHCGKRAIIRTSWTDLNPGRRFHGCEKSGDHSGCGFFNWYDPPICNRARQVIPGLLRSMTRLEIEVSRLQNQVSRLRAKEKRLWAFLVLSWLFFFC</sequence>